<dbReference type="InterPro" id="IPR037524">
    <property type="entry name" value="PA14/GLEYA"/>
</dbReference>
<dbReference type="SUPFAM" id="SSF52279">
    <property type="entry name" value="Beta-D-glucan exohydrolase, C-terminal domain"/>
    <property type="match status" value="1"/>
</dbReference>
<dbReference type="Pfam" id="PF01915">
    <property type="entry name" value="Glyco_hydro_3_C"/>
    <property type="match status" value="1"/>
</dbReference>
<organism evidence="11 12">
    <name type="scientific">Lithohypha guttulata</name>
    <dbReference type="NCBI Taxonomy" id="1690604"/>
    <lineage>
        <taxon>Eukaryota</taxon>
        <taxon>Fungi</taxon>
        <taxon>Dikarya</taxon>
        <taxon>Ascomycota</taxon>
        <taxon>Pezizomycotina</taxon>
        <taxon>Eurotiomycetes</taxon>
        <taxon>Chaetothyriomycetidae</taxon>
        <taxon>Chaetothyriales</taxon>
        <taxon>Trichomeriaceae</taxon>
        <taxon>Lithohypha</taxon>
    </lineage>
</organism>
<keyword evidence="12" id="KW-1185">Reference proteome</keyword>
<gene>
    <name evidence="11" type="primary">BGL1</name>
    <name evidence="11" type="ORF">LTR24_000021</name>
</gene>
<dbReference type="InterPro" id="IPR017853">
    <property type="entry name" value="GH"/>
</dbReference>
<comment type="pathway">
    <text evidence="2 9">Glycan metabolism; cellulose degradation.</text>
</comment>
<feature type="domain" description="PA14" evidence="10">
    <location>
        <begin position="371"/>
        <end position="531"/>
    </location>
</feature>
<keyword evidence="6 9" id="KW-0119">Carbohydrate metabolism</keyword>
<accession>A0ABR0KPI7</accession>
<keyword evidence="4 9" id="KW-0378">Hydrolase</keyword>
<proteinExistence type="inferred from homology"/>
<evidence type="ECO:0000256" key="6">
    <source>
        <dbReference type="ARBA" id="ARBA00023277"/>
    </source>
</evidence>
<dbReference type="InterPro" id="IPR013783">
    <property type="entry name" value="Ig-like_fold"/>
</dbReference>
<dbReference type="Gene3D" id="3.20.20.300">
    <property type="entry name" value="Glycoside hydrolase, family 3, N-terminal domain"/>
    <property type="match status" value="1"/>
</dbReference>
<evidence type="ECO:0000256" key="3">
    <source>
        <dbReference type="ARBA" id="ARBA00005336"/>
    </source>
</evidence>
<name>A0ABR0KPI7_9EURO</name>
<dbReference type="PANTHER" id="PTHR42715:SF27">
    <property type="entry name" value="BETA-GLUCOSIDASE-RELATED"/>
    <property type="match status" value="1"/>
</dbReference>
<dbReference type="Pfam" id="PF07691">
    <property type="entry name" value="PA14"/>
    <property type="match status" value="1"/>
</dbReference>
<dbReference type="InterPro" id="IPR019800">
    <property type="entry name" value="Glyco_hydro_3_AS"/>
</dbReference>
<dbReference type="GO" id="GO:0008422">
    <property type="term" value="F:beta-glucosidase activity"/>
    <property type="evidence" value="ECO:0007669"/>
    <property type="project" value="UniProtKB-EC"/>
</dbReference>
<dbReference type="Gene3D" id="2.60.120.260">
    <property type="entry name" value="Galactose-binding domain-like"/>
    <property type="match status" value="1"/>
</dbReference>
<dbReference type="InterPro" id="IPR001764">
    <property type="entry name" value="Glyco_hydro_3_N"/>
</dbReference>
<comment type="catalytic activity">
    <reaction evidence="1 9">
        <text>Hydrolysis of terminal, non-reducing beta-D-glucosyl residues with release of beta-D-glucose.</text>
        <dbReference type="EC" id="3.2.1.21"/>
    </reaction>
</comment>
<dbReference type="EC" id="3.2.1.21" evidence="9"/>
<dbReference type="Pfam" id="PF00933">
    <property type="entry name" value="Glyco_hydro_3"/>
    <property type="match status" value="1"/>
</dbReference>
<evidence type="ECO:0000256" key="8">
    <source>
        <dbReference type="ARBA" id="ARBA00023326"/>
    </source>
</evidence>
<dbReference type="PROSITE" id="PS00775">
    <property type="entry name" value="GLYCOSYL_HYDROL_F3"/>
    <property type="match status" value="1"/>
</dbReference>
<evidence type="ECO:0000256" key="1">
    <source>
        <dbReference type="ARBA" id="ARBA00000448"/>
    </source>
</evidence>
<comment type="caution">
    <text evidence="11">The sequence shown here is derived from an EMBL/GenBank/DDBJ whole genome shotgun (WGS) entry which is preliminary data.</text>
</comment>
<keyword evidence="8 9" id="KW-0624">Polysaccharide degradation</keyword>
<evidence type="ECO:0000256" key="2">
    <source>
        <dbReference type="ARBA" id="ARBA00004987"/>
    </source>
</evidence>
<evidence type="ECO:0000256" key="5">
    <source>
        <dbReference type="ARBA" id="ARBA00023180"/>
    </source>
</evidence>
<dbReference type="SMART" id="SM01217">
    <property type="entry name" value="Fn3_like"/>
    <property type="match status" value="1"/>
</dbReference>
<dbReference type="PRINTS" id="PR00133">
    <property type="entry name" value="GLHYDRLASE3"/>
</dbReference>
<dbReference type="InterPro" id="IPR050288">
    <property type="entry name" value="Cellulose_deg_GH3"/>
</dbReference>
<dbReference type="InterPro" id="IPR036881">
    <property type="entry name" value="Glyco_hydro_3_C_sf"/>
</dbReference>
<keyword evidence="5" id="KW-0325">Glycoprotein</keyword>
<dbReference type="Gene3D" id="2.60.40.10">
    <property type="entry name" value="Immunoglobulins"/>
    <property type="match status" value="1"/>
</dbReference>
<evidence type="ECO:0000256" key="4">
    <source>
        <dbReference type="ARBA" id="ARBA00022801"/>
    </source>
</evidence>
<dbReference type="Proteomes" id="UP001345013">
    <property type="component" value="Unassembled WGS sequence"/>
</dbReference>
<dbReference type="InterPro" id="IPR036962">
    <property type="entry name" value="Glyco_hydro_3_N_sf"/>
</dbReference>
<evidence type="ECO:0000259" key="10">
    <source>
        <dbReference type="PROSITE" id="PS51820"/>
    </source>
</evidence>
<dbReference type="InterPro" id="IPR002772">
    <property type="entry name" value="Glyco_hydro_3_C"/>
</dbReference>
<reference evidence="11 12" key="1">
    <citation type="submission" date="2023-08" db="EMBL/GenBank/DDBJ databases">
        <title>Black Yeasts Isolated from many extreme environments.</title>
        <authorList>
            <person name="Coleine C."/>
            <person name="Stajich J.E."/>
            <person name="Selbmann L."/>
        </authorList>
    </citation>
    <scope>NUCLEOTIDE SEQUENCE [LARGE SCALE GENOMIC DNA]</scope>
    <source>
        <strain evidence="11 12">CCFEE 5885</strain>
    </source>
</reference>
<dbReference type="PROSITE" id="PS51820">
    <property type="entry name" value="PA14"/>
    <property type="match status" value="1"/>
</dbReference>
<dbReference type="PANTHER" id="PTHR42715">
    <property type="entry name" value="BETA-GLUCOSIDASE"/>
    <property type="match status" value="1"/>
</dbReference>
<dbReference type="EMBL" id="JAVRRG010000001">
    <property type="protein sequence ID" value="KAK5102462.1"/>
    <property type="molecule type" value="Genomic_DNA"/>
</dbReference>
<evidence type="ECO:0000313" key="12">
    <source>
        <dbReference type="Proteomes" id="UP001345013"/>
    </source>
</evidence>
<evidence type="ECO:0000256" key="9">
    <source>
        <dbReference type="RuleBase" id="RU361161"/>
    </source>
</evidence>
<protein>
    <recommendedName>
        <fullName evidence="9">beta-glucosidase</fullName>
        <ecNumber evidence="9">3.2.1.21</ecNumber>
    </recommendedName>
</protein>
<dbReference type="InterPro" id="IPR026891">
    <property type="entry name" value="Fn3-like"/>
</dbReference>
<keyword evidence="7 9" id="KW-0326">Glycosidase</keyword>
<dbReference type="SUPFAM" id="SSF51445">
    <property type="entry name" value="(Trans)glycosidases"/>
    <property type="match status" value="1"/>
</dbReference>
<sequence>MGSVPKTTHKDFDVEDVLEKLNIDEKVALLSGTDFWHTASVPRLGVPAVRVSDGPNGKGGHLQGKEAIAKGASVILGPTTNMQRSPLGGRGFESFSEDPVLAGHMTAATINGIQSTGVGATPKHYVCNDQEDQRMSVNSLVTERALREIYLMPFQIAQKDSNPMCFMTAYNQVNGTHVSESPRLINDVLRKEWGFDGMVMSDWFGTYSFTESVKAGLDLEMPGPSYVRGKLINQALGCGKLTEYDIDNCVRKVLELVKKVLPLGIPENAPEHTIDSPETAALLRKISSNGLVLMKNDNATLPFKKDKTTAVIGPNADLAAFSGGGSASLLPYYAITPLQGVKTQAKNVKYTLGAPGWKKLPLLSRMSKTNDDKQGLTMNVYLDPPSKKDRELIDTVHVSDSNCLLVDYKHPKITSSLWYATFTGHITPPQTANYEFSLSVAGTATLSIDSHLLIDNATHQTPGDSFFGTGTRDETATTSLEAHKTYTVSIAFATLPTQTFTVPGTTAFGAGGVRIGCARVISPQDELARAVDLASSVDQVVLCAGLNSDWESEGYDRTTMDLPPGSDELISAVCAANPNTAVIVQSGTPVTMPWFQAAKAVVQAWYGGNETGNAIADVVFGDVNPSGKLPLTFPVRNEDNPAFLNYRSERGRVVYGEDVYVGYRFYEKTRRDVVAPFGHGLSYTTFALEALELRVDEGTDEIAISVDVRNTGDRDGAQVVQVYVSQESPSIGRPVKELKGFTKVQVKKGAAVKAEVRMSKKYATSFWDEERDAWVSEKGKYTVLVGDSSASTPLKGGFEVKKTMWWRGL</sequence>
<evidence type="ECO:0000313" key="11">
    <source>
        <dbReference type="EMBL" id="KAK5102462.1"/>
    </source>
</evidence>
<dbReference type="Gene3D" id="3.40.50.1700">
    <property type="entry name" value="Glycoside hydrolase family 3 C-terminal domain"/>
    <property type="match status" value="1"/>
</dbReference>
<dbReference type="Pfam" id="PF14310">
    <property type="entry name" value="Fn3-like"/>
    <property type="match status" value="1"/>
</dbReference>
<evidence type="ECO:0000256" key="7">
    <source>
        <dbReference type="ARBA" id="ARBA00023295"/>
    </source>
</evidence>
<dbReference type="SMART" id="SM00758">
    <property type="entry name" value="PA14"/>
    <property type="match status" value="1"/>
</dbReference>
<dbReference type="InterPro" id="IPR011658">
    <property type="entry name" value="PA14_dom"/>
</dbReference>
<comment type="similarity">
    <text evidence="3 9">Belongs to the glycosyl hydrolase 3 family.</text>
</comment>